<keyword evidence="6" id="KW-0067">ATP-binding</keyword>
<dbReference type="InterPro" id="IPR050339">
    <property type="entry name" value="CC_SR_Kinase"/>
</dbReference>
<dbReference type="EMBL" id="OC924548">
    <property type="protein sequence ID" value="CAD7655580.1"/>
    <property type="molecule type" value="Genomic_DNA"/>
</dbReference>
<evidence type="ECO:0000256" key="3">
    <source>
        <dbReference type="ARBA" id="ARBA00022679"/>
    </source>
</evidence>
<sequence length="277" mass="31155">MVYGLGSNSEGQLGLGHNTPIHTPKRVPELCHKNIHQFFNGYNFVLAVNTDNNVIFSFGLNDEGQLGRDLDMDVNVYHKPETNVIFSFGHNYWGQLGRHVFGWGYNEEGQVGCGDIRIQLDPTPVEFTPEYQISKIECNWYTSLALTCEGQMFIWGKSFDVITKLGEGGYGQHIIHRDLKPDNVLISMEEEIKLCDFGLAKEVQNCDPFLMSKAKHTADVGTDAYMAPEAMTNEYNHLIDIYSLSLIGAQIFGFDTNDIINGNPQMSRTALTMFPVK</sequence>
<evidence type="ECO:0000256" key="1">
    <source>
        <dbReference type="ARBA" id="ARBA00012513"/>
    </source>
</evidence>
<dbReference type="EC" id="2.7.11.1" evidence="1"/>
<feature type="repeat" description="RCC1" evidence="11">
    <location>
        <begin position="98"/>
        <end position="149"/>
    </location>
</feature>
<dbReference type="Pfam" id="PF00415">
    <property type="entry name" value="RCC1"/>
    <property type="match status" value="2"/>
</dbReference>
<keyword evidence="7" id="KW-0652">Protein synthesis inhibitor</keyword>
<feature type="repeat" description="RCC1" evidence="11">
    <location>
        <begin position="1"/>
        <end position="51"/>
    </location>
</feature>
<dbReference type="Gene3D" id="1.10.510.10">
    <property type="entry name" value="Transferase(Phosphotransferase) domain 1"/>
    <property type="match status" value="1"/>
</dbReference>
<dbReference type="GO" id="GO:0005737">
    <property type="term" value="C:cytoplasm"/>
    <property type="evidence" value="ECO:0007669"/>
    <property type="project" value="TreeGrafter"/>
</dbReference>
<name>A0A7R9MAZ0_9ACAR</name>
<dbReference type="AlphaFoldDB" id="A0A7R9MAZ0"/>
<evidence type="ECO:0000256" key="4">
    <source>
        <dbReference type="ARBA" id="ARBA00022741"/>
    </source>
</evidence>
<dbReference type="PROSITE" id="PS50011">
    <property type="entry name" value="PROTEIN_KINASE_DOM"/>
    <property type="match status" value="1"/>
</dbReference>
<dbReference type="Gene3D" id="2.130.10.30">
    <property type="entry name" value="Regulator of chromosome condensation 1/beta-lactamase-inhibitor protein II"/>
    <property type="match status" value="2"/>
</dbReference>
<comment type="catalytic activity">
    <reaction evidence="9">
        <text>L-threonyl-[protein] + ATP = O-phospho-L-threonyl-[protein] + ADP + H(+)</text>
        <dbReference type="Rhea" id="RHEA:46608"/>
        <dbReference type="Rhea" id="RHEA-COMP:11060"/>
        <dbReference type="Rhea" id="RHEA-COMP:11605"/>
        <dbReference type="ChEBI" id="CHEBI:15378"/>
        <dbReference type="ChEBI" id="CHEBI:30013"/>
        <dbReference type="ChEBI" id="CHEBI:30616"/>
        <dbReference type="ChEBI" id="CHEBI:61977"/>
        <dbReference type="ChEBI" id="CHEBI:456216"/>
        <dbReference type="EC" id="2.7.11.1"/>
    </reaction>
    <physiologicalReaction direction="left-to-right" evidence="9">
        <dbReference type="Rhea" id="RHEA:46609"/>
    </physiologicalReaction>
</comment>
<evidence type="ECO:0000256" key="9">
    <source>
        <dbReference type="ARBA" id="ARBA00048659"/>
    </source>
</evidence>
<dbReference type="InterPro" id="IPR000719">
    <property type="entry name" value="Prot_kinase_dom"/>
</dbReference>
<dbReference type="PROSITE" id="PS50012">
    <property type="entry name" value="RCC1_3"/>
    <property type="match status" value="2"/>
</dbReference>
<evidence type="ECO:0000313" key="13">
    <source>
        <dbReference type="EMBL" id="CAD7655580.1"/>
    </source>
</evidence>
<evidence type="ECO:0000256" key="10">
    <source>
        <dbReference type="ARBA" id="ARBA00048977"/>
    </source>
</evidence>
<gene>
    <name evidence="13" type="ORF">ONB1V03_LOCUS12223</name>
</gene>
<dbReference type="GO" id="GO:0004694">
    <property type="term" value="F:eukaryotic translation initiation factor 2alpha kinase activity"/>
    <property type="evidence" value="ECO:0007669"/>
    <property type="project" value="TreeGrafter"/>
</dbReference>
<dbReference type="SUPFAM" id="SSF50985">
    <property type="entry name" value="RCC1/BLIP-II"/>
    <property type="match status" value="1"/>
</dbReference>
<protein>
    <recommendedName>
        <fullName evidence="1">non-specific serine/threonine protein kinase</fullName>
        <ecNumber evidence="1">2.7.11.1</ecNumber>
    </recommendedName>
</protein>
<keyword evidence="2" id="KW-0723">Serine/threonine-protein kinase</keyword>
<dbReference type="InterPro" id="IPR008271">
    <property type="entry name" value="Ser/Thr_kinase_AS"/>
</dbReference>
<dbReference type="SUPFAM" id="SSF56112">
    <property type="entry name" value="Protein kinase-like (PK-like)"/>
    <property type="match status" value="1"/>
</dbReference>
<comment type="catalytic activity">
    <reaction evidence="10">
        <text>L-seryl-[protein] + ATP = O-phospho-L-seryl-[protein] + ADP + H(+)</text>
        <dbReference type="Rhea" id="RHEA:17989"/>
        <dbReference type="Rhea" id="RHEA-COMP:9863"/>
        <dbReference type="Rhea" id="RHEA-COMP:11604"/>
        <dbReference type="ChEBI" id="CHEBI:15378"/>
        <dbReference type="ChEBI" id="CHEBI:29999"/>
        <dbReference type="ChEBI" id="CHEBI:30616"/>
        <dbReference type="ChEBI" id="CHEBI:83421"/>
        <dbReference type="ChEBI" id="CHEBI:456216"/>
        <dbReference type="EC" id="2.7.11.1"/>
    </reaction>
    <physiologicalReaction direction="left-to-right" evidence="10">
        <dbReference type="Rhea" id="RHEA:17990"/>
    </physiologicalReaction>
</comment>
<evidence type="ECO:0000256" key="2">
    <source>
        <dbReference type="ARBA" id="ARBA00022527"/>
    </source>
</evidence>
<feature type="domain" description="Protein kinase" evidence="12">
    <location>
        <begin position="1"/>
        <end position="277"/>
    </location>
</feature>
<dbReference type="GO" id="GO:0005524">
    <property type="term" value="F:ATP binding"/>
    <property type="evidence" value="ECO:0007669"/>
    <property type="project" value="UniProtKB-KW"/>
</dbReference>
<evidence type="ECO:0000313" key="14">
    <source>
        <dbReference type="Proteomes" id="UP000728032"/>
    </source>
</evidence>
<dbReference type="OrthoDB" id="10253607at2759"/>
<proteinExistence type="inferred from homology"/>
<accession>A0A7R9MAZ0</accession>
<evidence type="ECO:0000256" key="7">
    <source>
        <dbReference type="ARBA" id="ARBA00023193"/>
    </source>
</evidence>
<dbReference type="PROSITE" id="PS00108">
    <property type="entry name" value="PROTEIN_KINASE_ST"/>
    <property type="match status" value="1"/>
</dbReference>
<keyword evidence="14" id="KW-1185">Reference proteome</keyword>
<dbReference type="SMART" id="SM00220">
    <property type="entry name" value="S_TKc"/>
    <property type="match status" value="1"/>
</dbReference>
<dbReference type="InterPro" id="IPR009091">
    <property type="entry name" value="RCC1/BLIP-II"/>
</dbReference>
<dbReference type="PANTHER" id="PTHR11042:SF160">
    <property type="entry name" value="EUKARYOTIC TRANSLATION INITIATION FACTOR 2-ALPHA KINASE 1"/>
    <property type="match status" value="1"/>
</dbReference>
<evidence type="ECO:0000256" key="8">
    <source>
        <dbReference type="ARBA" id="ARBA00037982"/>
    </source>
</evidence>
<organism evidence="13">
    <name type="scientific">Oppiella nova</name>
    <dbReference type="NCBI Taxonomy" id="334625"/>
    <lineage>
        <taxon>Eukaryota</taxon>
        <taxon>Metazoa</taxon>
        <taxon>Ecdysozoa</taxon>
        <taxon>Arthropoda</taxon>
        <taxon>Chelicerata</taxon>
        <taxon>Arachnida</taxon>
        <taxon>Acari</taxon>
        <taxon>Acariformes</taxon>
        <taxon>Sarcoptiformes</taxon>
        <taxon>Oribatida</taxon>
        <taxon>Brachypylina</taxon>
        <taxon>Oppioidea</taxon>
        <taxon>Oppiidae</taxon>
        <taxon>Oppiella</taxon>
    </lineage>
</organism>
<dbReference type="EMBL" id="CAJPVJ010009723">
    <property type="protein sequence ID" value="CAG2172767.1"/>
    <property type="molecule type" value="Genomic_DNA"/>
</dbReference>
<dbReference type="PRINTS" id="PR00633">
    <property type="entry name" value="RCCNDNSATION"/>
</dbReference>
<dbReference type="InterPro" id="IPR000408">
    <property type="entry name" value="Reg_chr_condens"/>
</dbReference>
<dbReference type="GO" id="GO:0017148">
    <property type="term" value="P:negative regulation of translation"/>
    <property type="evidence" value="ECO:0007669"/>
    <property type="project" value="UniProtKB-KW"/>
</dbReference>
<reference evidence="13" key="1">
    <citation type="submission" date="2020-11" db="EMBL/GenBank/DDBJ databases">
        <authorList>
            <person name="Tran Van P."/>
        </authorList>
    </citation>
    <scope>NUCLEOTIDE SEQUENCE</scope>
</reference>
<evidence type="ECO:0000256" key="11">
    <source>
        <dbReference type="PROSITE-ProRule" id="PRU00235"/>
    </source>
</evidence>
<evidence type="ECO:0000256" key="6">
    <source>
        <dbReference type="ARBA" id="ARBA00022840"/>
    </source>
</evidence>
<evidence type="ECO:0000256" key="5">
    <source>
        <dbReference type="ARBA" id="ARBA00022777"/>
    </source>
</evidence>
<keyword evidence="4" id="KW-0547">Nucleotide-binding</keyword>
<comment type="similarity">
    <text evidence="8">Belongs to the protein kinase superfamily. Ser/Thr protein kinase family. GCN2 subfamily.</text>
</comment>
<evidence type="ECO:0000259" key="12">
    <source>
        <dbReference type="PROSITE" id="PS50011"/>
    </source>
</evidence>
<dbReference type="InterPro" id="IPR011009">
    <property type="entry name" value="Kinase-like_dom_sf"/>
</dbReference>
<keyword evidence="3" id="KW-0808">Transferase</keyword>
<dbReference type="Pfam" id="PF00069">
    <property type="entry name" value="Pkinase"/>
    <property type="match status" value="1"/>
</dbReference>
<dbReference type="Proteomes" id="UP000728032">
    <property type="component" value="Unassembled WGS sequence"/>
</dbReference>
<dbReference type="PANTHER" id="PTHR11042">
    <property type="entry name" value="EUKARYOTIC TRANSLATION INITIATION FACTOR 2-ALPHA KINASE EIF2-ALPHA KINASE -RELATED"/>
    <property type="match status" value="1"/>
</dbReference>
<keyword evidence="5" id="KW-0418">Kinase</keyword>
<dbReference type="GO" id="GO:0005634">
    <property type="term" value="C:nucleus"/>
    <property type="evidence" value="ECO:0007669"/>
    <property type="project" value="TreeGrafter"/>
</dbReference>